<dbReference type="RefSeq" id="WP_211042666.1">
    <property type="nucleotide sequence ID" value="NZ_JAELVF020000001.1"/>
</dbReference>
<keyword evidence="3" id="KW-1185">Reference proteome</keyword>
<accession>A0A949JMN0</accession>
<dbReference type="Pfam" id="PF04149">
    <property type="entry name" value="DUF397"/>
    <property type="match status" value="1"/>
</dbReference>
<sequence length="63" mass="6767">MRADLTNAAWRKSSHSDNGSNACLEVADGIAGVVPVRDSKDTRLPVIPVPAHAWATFIDHLKS</sequence>
<organism evidence="2 3">
    <name type="scientific">Streptomyces tardus</name>
    <dbReference type="NCBI Taxonomy" id="2780544"/>
    <lineage>
        <taxon>Bacteria</taxon>
        <taxon>Bacillati</taxon>
        <taxon>Actinomycetota</taxon>
        <taxon>Actinomycetes</taxon>
        <taxon>Kitasatosporales</taxon>
        <taxon>Streptomycetaceae</taxon>
        <taxon>Streptomyces</taxon>
    </lineage>
</organism>
<gene>
    <name evidence="2" type="ORF">JGS22_009875</name>
</gene>
<evidence type="ECO:0000313" key="3">
    <source>
        <dbReference type="Proteomes" id="UP000694501"/>
    </source>
</evidence>
<reference evidence="2" key="1">
    <citation type="submission" date="2021-06" db="EMBL/GenBank/DDBJ databases">
        <title>Sequencing of actinobacteria type strains.</title>
        <authorList>
            <person name="Nguyen G.-S."/>
            <person name="Wentzel A."/>
        </authorList>
    </citation>
    <scope>NUCLEOTIDE SEQUENCE</scope>
    <source>
        <strain evidence="2">P38-E01</strain>
    </source>
</reference>
<proteinExistence type="predicted"/>
<dbReference type="EMBL" id="JAELVF020000001">
    <property type="protein sequence ID" value="MBU7597916.1"/>
    <property type="molecule type" value="Genomic_DNA"/>
</dbReference>
<dbReference type="InterPro" id="IPR007278">
    <property type="entry name" value="DUF397"/>
</dbReference>
<dbReference type="AlphaFoldDB" id="A0A949JMN0"/>
<evidence type="ECO:0000259" key="1">
    <source>
        <dbReference type="Pfam" id="PF04149"/>
    </source>
</evidence>
<feature type="domain" description="DUF397" evidence="1">
    <location>
        <begin position="8"/>
        <end position="62"/>
    </location>
</feature>
<name>A0A949JMN0_9ACTN</name>
<comment type="caution">
    <text evidence="2">The sequence shown here is derived from an EMBL/GenBank/DDBJ whole genome shotgun (WGS) entry which is preliminary data.</text>
</comment>
<dbReference type="Proteomes" id="UP000694501">
    <property type="component" value="Unassembled WGS sequence"/>
</dbReference>
<evidence type="ECO:0000313" key="2">
    <source>
        <dbReference type="EMBL" id="MBU7597916.1"/>
    </source>
</evidence>
<protein>
    <submittedName>
        <fullName evidence="2">DUF397 domain-containing protein</fullName>
    </submittedName>
</protein>